<sequence>MPLNRRTERRKRAARHRAGEAGRNGGELSLLIAFLEPQSPQHYRHALARRTVAPGSFLPSRLASALRGGGGEWTAQARERSSLQEPQTRLGSHSGRSYNGRRMARSSSPAAGEALLAPLVLAVLAGVVGAQHHYNQQQPQGRPSPRGSCYDRYNRAQRCVPEFVNAAFNVRVEATNTCGMRGPTKYCPQTDVPGATKTCEVCDATKPHLAHPAIYLTDFNNNDNTTWWQSETMLEGIQYPNKVNLTLDLGQFIFFFVLRMN</sequence>
<evidence type="ECO:0000313" key="1">
    <source>
        <dbReference type="EMBL" id="KAH6946203.1"/>
    </source>
</evidence>
<accession>A0ACB7TJ88</accession>
<reference evidence="1" key="1">
    <citation type="submission" date="2020-05" db="EMBL/GenBank/DDBJ databases">
        <title>Large-scale comparative analyses of tick genomes elucidate their genetic diversity and vector capacities.</title>
        <authorList>
            <person name="Jia N."/>
            <person name="Wang J."/>
            <person name="Shi W."/>
            <person name="Du L."/>
            <person name="Sun Y."/>
            <person name="Zhan W."/>
            <person name="Jiang J."/>
            <person name="Wang Q."/>
            <person name="Zhang B."/>
            <person name="Ji P."/>
            <person name="Sakyi L.B."/>
            <person name="Cui X."/>
            <person name="Yuan T."/>
            <person name="Jiang B."/>
            <person name="Yang W."/>
            <person name="Lam T.T.-Y."/>
            <person name="Chang Q."/>
            <person name="Ding S."/>
            <person name="Wang X."/>
            <person name="Zhu J."/>
            <person name="Ruan X."/>
            <person name="Zhao L."/>
            <person name="Wei J."/>
            <person name="Que T."/>
            <person name="Du C."/>
            <person name="Cheng J."/>
            <person name="Dai P."/>
            <person name="Han X."/>
            <person name="Huang E."/>
            <person name="Gao Y."/>
            <person name="Liu J."/>
            <person name="Shao H."/>
            <person name="Ye R."/>
            <person name="Li L."/>
            <person name="Wei W."/>
            <person name="Wang X."/>
            <person name="Wang C."/>
            <person name="Yang T."/>
            <person name="Huo Q."/>
            <person name="Li W."/>
            <person name="Guo W."/>
            <person name="Chen H."/>
            <person name="Zhou L."/>
            <person name="Ni X."/>
            <person name="Tian J."/>
            <person name="Zhou Y."/>
            <person name="Sheng Y."/>
            <person name="Liu T."/>
            <person name="Pan Y."/>
            <person name="Xia L."/>
            <person name="Li J."/>
            <person name="Zhao F."/>
            <person name="Cao W."/>
        </authorList>
    </citation>
    <scope>NUCLEOTIDE SEQUENCE</scope>
    <source>
        <strain evidence="1">Hyas-2018</strain>
    </source>
</reference>
<dbReference type="EMBL" id="CM023481">
    <property type="protein sequence ID" value="KAH6946203.1"/>
    <property type="molecule type" value="Genomic_DNA"/>
</dbReference>
<comment type="caution">
    <text evidence="1">The sequence shown here is derived from an EMBL/GenBank/DDBJ whole genome shotgun (WGS) entry which is preliminary data.</text>
</comment>
<gene>
    <name evidence="1" type="ORF">HPB50_012141</name>
</gene>
<dbReference type="Proteomes" id="UP000821845">
    <property type="component" value="Chromosome 1"/>
</dbReference>
<organism evidence="1 2">
    <name type="scientific">Hyalomma asiaticum</name>
    <name type="common">Tick</name>
    <dbReference type="NCBI Taxonomy" id="266040"/>
    <lineage>
        <taxon>Eukaryota</taxon>
        <taxon>Metazoa</taxon>
        <taxon>Ecdysozoa</taxon>
        <taxon>Arthropoda</taxon>
        <taxon>Chelicerata</taxon>
        <taxon>Arachnida</taxon>
        <taxon>Acari</taxon>
        <taxon>Parasitiformes</taxon>
        <taxon>Ixodida</taxon>
        <taxon>Ixodoidea</taxon>
        <taxon>Ixodidae</taxon>
        <taxon>Hyalomminae</taxon>
        <taxon>Hyalomma</taxon>
    </lineage>
</organism>
<keyword evidence="2" id="KW-1185">Reference proteome</keyword>
<protein>
    <submittedName>
        <fullName evidence="1">Uncharacterized protein</fullName>
    </submittedName>
</protein>
<name>A0ACB7TJ88_HYAAI</name>
<evidence type="ECO:0000313" key="2">
    <source>
        <dbReference type="Proteomes" id="UP000821845"/>
    </source>
</evidence>
<proteinExistence type="predicted"/>